<keyword evidence="8" id="KW-0808">Transferase</keyword>
<evidence type="ECO:0000313" key="8">
    <source>
        <dbReference type="EMBL" id="CCO49347.1"/>
    </source>
</evidence>
<proteinExistence type="inferred from homology"/>
<comment type="cofactor">
    <cofactor evidence="1 6 7">
        <name>pyridoxal 5'-phosphate</name>
        <dbReference type="ChEBI" id="CHEBI:597326"/>
    </cofactor>
</comment>
<dbReference type="GO" id="GO:0019752">
    <property type="term" value="P:carboxylic acid metabolic process"/>
    <property type="evidence" value="ECO:0007669"/>
    <property type="project" value="InterPro"/>
</dbReference>
<comment type="similarity">
    <text evidence="2 7">Belongs to the group II decarboxylase family.</text>
</comment>
<dbReference type="SUPFAM" id="SSF53383">
    <property type="entry name" value="PLP-dependent transferases"/>
    <property type="match status" value="1"/>
</dbReference>
<dbReference type="GO" id="GO:0016740">
    <property type="term" value="F:transferase activity"/>
    <property type="evidence" value="ECO:0007669"/>
    <property type="project" value="UniProtKB-KW"/>
</dbReference>
<evidence type="ECO:0000256" key="1">
    <source>
        <dbReference type="ARBA" id="ARBA00001933"/>
    </source>
</evidence>
<comment type="caution">
    <text evidence="8">The sequence shown here is derived from an EMBL/GenBank/DDBJ whole genome shotgun (WGS) entry which is preliminary data.</text>
</comment>
<protein>
    <submittedName>
        <fullName evidence="8">Pyridoxal phosphate-dependent transferase</fullName>
    </submittedName>
</protein>
<gene>
    <name evidence="8" type="ORF">VIBNISOn1_820027</name>
</gene>
<evidence type="ECO:0000313" key="9">
    <source>
        <dbReference type="Proteomes" id="UP000018211"/>
    </source>
</evidence>
<feature type="modified residue" description="N6-(pyridoxal phosphate)lysine" evidence="6">
    <location>
        <position position="332"/>
    </location>
</feature>
<dbReference type="Pfam" id="PF00282">
    <property type="entry name" value="Pyridoxal_deC"/>
    <property type="match status" value="1"/>
</dbReference>
<evidence type="ECO:0000256" key="3">
    <source>
        <dbReference type="ARBA" id="ARBA00022793"/>
    </source>
</evidence>
<evidence type="ECO:0000256" key="5">
    <source>
        <dbReference type="ARBA" id="ARBA00023239"/>
    </source>
</evidence>
<dbReference type="InterPro" id="IPR022517">
    <property type="entry name" value="Asp_decarboxylase_pyridox"/>
</dbReference>
<dbReference type="PANTHER" id="PTHR45677:SF8">
    <property type="entry name" value="CYSTEINE SULFINIC ACID DECARBOXYLASE"/>
    <property type="match status" value="1"/>
</dbReference>
<dbReference type="Gene3D" id="3.40.640.10">
    <property type="entry name" value="Type I PLP-dependent aspartate aminotransferase-like (Major domain)"/>
    <property type="match status" value="1"/>
</dbReference>
<accession>A0AAV2VX81</accession>
<reference evidence="8 9" key="1">
    <citation type="journal article" date="2013" name="ISME J.">
        <title>Comparative genomics of pathogenic lineages of Vibrio nigripulchritudo identifies virulence-associated traits.</title>
        <authorList>
            <person name="Goudenege D."/>
            <person name="Labreuche Y."/>
            <person name="Krin E."/>
            <person name="Ansquer D."/>
            <person name="Mangenot S."/>
            <person name="Calteau A."/>
            <person name="Medigue C."/>
            <person name="Mazel D."/>
            <person name="Polz M.F."/>
            <person name="Le Roux F."/>
        </authorList>
    </citation>
    <scope>NUCLEOTIDE SEQUENCE [LARGE SCALE GENOMIC DNA]</scope>
    <source>
        <strain evidence="8 9">SOn1</strain>
    </source>
</reference>
<dbReference type="InterPro" id="IPR015421">
    <property type="entry name" value="PyrdxlP-dep_Trfase_major"/>
</dbReference>
<evidence type="ECO:0000256" key="2">
    <source>
        <dbReference type="ARBA" id="ARBA00009533"/>
    </source>
</evidence>
<keyword evidence="5 7" id="KW-0456">Lyase</keyword>
<dbReference type="InterPro" id="IPR002129">
    <property type="entry name" value="PyrdxlP-dep_de-COase"/>
</dbReference>
<dbReference type="PANTHER" id="PTHR45677">
    <property type="entry name" value="GLUTAMATE DECARBOXYLASE-RELATED"/>
    <property type="match status" value="1"/>
</dbReference>
<dbReference type="GO" id="GO:0016831">
    <property type="term" value="F:carboxy-lyase activity"/>
    <property type="evidence" value="ECO:0007669"/>
    <property type="project" value="UniProtKB-KW"/>
</dbReference>
<evidence type="ECO:0000256" key="4">
    <source>
        <dbReference type="ARBA" id="ARBA00022898"/>
    </source>
</evidence>
<dbReference type="NCBIfam" id="TIGR03799">
    <property type="entry name" value="NOD_PanD_pyr"/>
    <property type="match status" value="1"/>
</dbReference>
<keyword evidence="4 6" id="KW-0663">Pyridoxal phosphate</keyword>
<evidence type="ECO:0000256" key="6">
    <source>
        <dbReference type="PIRSR" id="PIRSR602129-50"/>
    </source>
</evidence>
<organism evidence="8 9">
    <name type="scientific">Vibrio nigripulchritudo SOn1</name>
    <dbReference type="NCBI Taxonomy" id="1238450"/>
    <lineage>
        <taxon>Bacteria</taxon>
        <taxon>Pseudomonadati</taxon>
        <taxon>Pseudomonadota</taxon>
        <taxon>Gammaproteobacteria</taxon>
        <taxon>Vibrionales</taxon>
        <taxon>Vibrionaceae</taxon>
        <taxon>Vibrio</taxon>
    </lineage>
</organism>
<dbReference type="Proteomes" id="UP000018211">
    <property type="component" value="Unassembled WGS sequence"/>
</dbReference>
<dbReference type="RefSeq" id="WP_022613496.1">
    <property type="nucleotide sequence ID" value="NZ_LK391965.1"/>
</dbReference>
<dbReference type="AlphaFoldDB" id="A0AAV2VX81"/>
<dbReference type="GO" id="GO:0005737">
    <property type="term" value="C:cytoplasm"/>
    <property type="evidence" value="ECO:0007669"/>
    <property type="project" value="TreeGrafter"/>
</dbReference>
<evidence type="ECO:0000256" key="7">
    <source>
        <dbReference type="RuleBase" id="RU000382"/>
    </source>
</evidence>
<dbReference type="InterPro" id="IPR015422">
    <property type="entry name" value="PyrdxlP-dep_Trfase_small"/>
</dbReference>
<dbReference type="GO" id="GO:0030170">
    <property type="term" value="F:pyridoxal phosphate binding"/>
    <property type="evidence" value="ECO:0007669"/>
    <property type="project" value="InterPro"/>
</dbReference>
<name>A0AAV2VX81_9VIBR</name>
<dbReference type="InterPro" id="IPR015424">
    <property type="entry name" value="PyrdxlP-dep_Trfase"/>
</dbReference>
<dbReference type="Gene3D" id="3.90.1150.10">
    <property type="entry name" value="Aspartate Aminotransferase, domain 1"/>
    <property type="match status" value="1"/>
</dbReference>
<keyword evidence="3" id="KW-0210">Decarboxylase</keyword>
<dbReference type="EMBL" id="CAOF01000178">
    <property type="protein sequence ID" value="CCO49347.1"/>
    <property type="molecule type" value="Genomic_DNA"/>
</dbReference>
<sequence>MVYFTSNSQEISSETAARTDRSSKVEDFFNGKADLTALAAIEETLQHDYEYFLCKLSDVAVSGQSTDFEVPESPLTTEAFCNFLQGLLTCSAPVFSPEFVGHMTSALPKHAIMMSKILAATNQNVVKVETSNQFTALEKSIINYFHKLCYQSDYSEGSIQSELSLGNFCSGGTVANLSALWVARNRVLGANVGEVGLLKALKDCSYDDLAIVVSESGHYSLKKAADLLGIGKENLIAVKTDSHHKIDIADLRKTLSRLRDDNIGVLAIVGVAGATETGVIDPLNEMADLAREYQCHFHVDAAWGGASLLSDQHREMFSGIEKADSVTIDAHKQLYVPMGAGMVLFKDPHAVQSISHHANYIIRKGSDDLGAHTIEGSRGAVAAMVAANLALLGKKGMSQLIDNSIEKAKALATHIATLTDFELTSDPTLCILTYRYAPDSLMSSLNLLDAESRYTALEMLDELNKEIQETQRDTGIGFVSRTKIRVNKEEQKRVVFRVVLANPLTQMSHLTAILDEQIRIASQSEGLTKLNQYIQHSLKRSA</sequence>